<evidence type="ECO:0000313" key="3">
    <source>
        <dbReference type="Proteomes" id="UP001497516"/>
    </source>
</evidence>
<feature type="domain" description="Reverse transcriptase" evidence="1">
    <location>
        <begin position="71"/>
        <end position="337"/>
    </location>
</feature>
<organism evidence="2 3">
    <name type="scientific">Linum trigynum</name>
    <dbReference type="NCBI Taxonomy" id="586398"/>
    <lineage>
        <taxon>Eukaryota</taxon>
        <taxon>Viridiplantae</taxon>
        <taxon>Streptophyta</taxon>
        <taxon>Embryophyta</taxon>
        <taxon>Tracheophyta</taxon>
        <taxon>Spermatophyta</taxon>
        <taxon>Magnoliopsida</taxon>
        <taxon>eudicotyledons</taxon>
        <taxon>Gunneridae</taxon>
        <taxon>Pentapetalae</taxon>
        <taxon>rosids</taxon>
        <taxon>fabids</taxon>
        <taxon>Malpighiales</taxon>
        <taxon>Linaceae</taxon>
        <taxon>Linum</taxon>
    </lineage>
</organism>
<dbReference type="PANTHER" id="PTHR33116:SF86">
    <property type="entry name" value="REVERSE TRANSCRIPTASE DOMAIN-CONTAINING PROTEIN"/>
    <property type="match status" value="1"/>
</dbReference>
<dbReference type="GO" id="GO:0004523">
    <property type="term" value="F:RNA-DNA hybrid ribonuclease activity"/>
    <property type="evidence" value="ECO:0007669"/>
    <property type="project" value="InterPro"/>
</dbReference>
<protein>
    <recommendedName>
        <fullName evidence="1">Reverse transcriptase domain-containing protein</fullName>
    </recommendedName>
</protein>
<dbReference type="Gene3D" id="3.30.420.10">
    <property type="entry name" value="Ribonuclease H-like superfamily/Ribonuclease H"/>
    <property type="match status" value="1"/>
</dbReference>
<dbReference type="AlphaFoldDB" id="A0AAV2EPG5"/>
<dbReference type="CDD" id="cd06222">
    <property type="entry name" value="RNase_H_like"/>
    <property type="match status" value="1"/>
</dbReference>
<dbReference type="PANTHER" id="PTHR33116">
    <property type="entry name" value="REVERSE TRANSCRIPTASE ZINC-BINDING DOMAIN-CONTAINING PROTEIN-RELATED-RELATED"/>
    <property type="match status" value="1"/>
</dbReference>
<dbReference type="PROSITE" id="PS50878">
    <property type="entry name" value="RT_POL"/>
    <property type="match status" value="1"/>
</dbReference>
<dbReference type="InterPro" id="IPR026960">
    <property type="entry name" value="RVT-Znf"/>
</dbReference>
<sequence length="955" mass="108462">MAERVDGLPIPQKVTPAMNDCLTAEVLPGEVRKTVFSMGSKQAPGSDGFTGKFFKSFWDIVGGSVIEAVCSFFRTSTMLKSFNHTWLTLIPKVENVVTMTQLRPISLCQFVYKIVTKIMAERLACFLPQIISEGQNAFIRDRQIIENILLGHELMHYLKIKTRGKKGYMALKVDMEKAYDRVEWPFLLAVLTKMGFNSTWCGWVHECLRSSSFSVLMNGAPSGYFAPSRGLRQGDPLSPLLFVICTEGFAAILRKAILEDKLGGVKVAPRAPRISHLFFADDSYLFLRGSLLECENLIEVLNEYEELSGQRVNLAKSAVCFSKNIVIQDQEFLAAILVVGAVGVHDKYLGLPTLMARSKMATFRYLEEKLLERLQGWKQRTLSWAAKETLIKAVAMALPLHVMSCFKLPVSLCRLLDKHVARFWWGVVEGQPKTRWMSWRNMCRSKHEGGMGFRRFEQFNQALLAKIGWGVLTDPQSLLAQVYKGKYFPTGTFLTASARSRPSWGWQSILFGRQLLVKGLRWQIGNGRSASLLHSSWIPKFHLEPLRYNPQVLPDGGDPVVAEVIFQGEGRWNEAKLGQWFDPHTCRAIKAIPLPRHNVEDKLIWHYSRDGIFSVKSAYHLATTLERREGQWKAGASWMDKPSWIRVWGADIPPKLKVFVWQILNRILPTTEALIEKRIPVHPRCPVCWAAPETMEHLFLDCPVARALWEFAGLDYLGEGLPRHTFPLFLKRLLALIPRPDLVMAVIAILWRIWRSRNWVVFEGKQYTIPVLMRQYNQQYEEWVRVPGGQIPPAVCPRVQQPVPVDPCVPVCMWDGATRSGSHAAGGMVILTPAREILWIKGVQFPGVDDPAVAELLVLREAMVWCCEHGLEAVRFEGDAKVIIDKIRMRDSRDGQMGAVLEEVVQLFAAHAGFSIRFVGRDYNRVAHVVARKALSLFPTLCRFFDFQTWLVSRV</sequence>
<accession>A0AAV2EPG5</accession>
<dbReference type="CDD" id="cd01650">
    <property type="entry name" value="RT_nLTR_like"/>
    <property type="match status" value="1"/>
</dbReference>
<dbReference type="SUPFAM" id="SSF56672">
    <property type="entry name" value="DNA/RNA polymerases"/>
    <property type="match status" value="1"/>
</dbReference>
<dbReference type="Pfam" id="PF00078">
    <property type="entry name" value="RVT_1"/>
    <property type="match status" value="1"/>
</dbReference>
<dbReference type="InterPro" id="IPR036397">
    <property type="entry name" value="RNaseH_sf"/>
</dbReference>
<evidence type="ECO:0000313" key="2">
    <source>
        <dbReference type="EMBL" id="CAL1387380.1"/>
    </source>
</evidence>
<keyword evidence="3" id="KW-1185">Reference proteome</keyword>
<dbReference type="InterPro" id="IPR002156">
    <property type="entry name" value="RNaseH_domain"/>
</dbReference>
<dbReference type="EMBL" id="OZ034818">
    <property type="protein sequence ID" value="CAL1387380.1"/>
    <property type="molecule type" value="Genomic_DNA"/>
</dbReference>
<dbReference type="InterPro" id="IPR043502">
    <property type="entry name" value="DNA/RNA_pol_sf"/>
</dbReference>
<gene>
    <name evidence="2" type="ORF">LTRI10_LOCUS28371</name>
</gene>
<dbReference type="Proteomes" id="UP001497516">
    <property type="component" value="Chromosome 5"/>
</dbReference>
<dbReference type="Pfam" id="PF13966">
    <property type="entry name" value="zf-RVT"/>
    <property type="match status" value="1"/>
</dbReference>
<name>A0AAV2EPG5_9ROSI</name>
<proteinExistence type="predicted"/>
<dbReference type="InterPro" id="IPR000477">
    <property type="entry name" value="RT_dom"/>
</dbReference>
<evidence type="ECO:0000259" key="1">
    <source>
        <dbReference type="PROSITE" id="PS50878"/>
    </source>
</evidence>
<dbReference type="Pfam" id="PF13456">
    <property type="entry name" value="RVT_3"/>
    <property type="match status" value="1"/>
</dbReference>
<dbReference type="InterPro" id="IPR044730">
    <property type="entry name" value="RNase_H-like_dom_plant"/>
</dbReference>
<reference evidence="2 3" key="1">
    <citation type="submission" date="2024-04" db="EMBL/GenBank/DDBJ databases">
        <authorList>
            <person name="Fracassetti M."/>
        </authorList>
    </citation>
    <scope>NUCLEOTIDE SEQUENCE [LARGE SCALE GENOMIC DNA]</scope>
</reference>
<dbReference type="GO" id="GO:0003676">
    <property type="term" value="F:nucleic acid binding"/>
    <property type="evidence" value="ECO:0007669"/>
    <property type="project" value="InterPro"/>
</dbReference>